<dbReference type="CDD" id="cd03013">
    <property type="entry name" value="PRX5_like"/>
    <property type="match status" value="1"/>
</dbReference>
<dbReference type="EMBL" id="JAUIQD010000001">
    <property type="protein sequence ID" value="KAK3363340.1"/>
    <property type="molecule type" value="Genomic_DNA"/>
</dbReference>
<dbReference type="PANTHER" id="PTHR10430">
    <property type="entry name" value="PEROXIREDOXIN"/>
    <property type="match status" value="1"/>
</dbReference>
<keyword evidence="5 9" id="KW-0676">Redox-active center</keyword>
<dbReference type="GO" id="GO:0042744">
    <property type="term" value="P:hydrogen peroxide catabolic process"/>
    <property type="evidence" value="ECO:0007669"/>
    <property type="project" value="TreeGrafter"/>
</dbReference>
<accession>A0AAJ0HUV7</accession>
<evidence type="ECO:0000256" key="6">
    <source>
        <dbReference type="ARBA" id="ARBA00032824"/>
    </source>
</evidence>
<dbReference type="PROSITE" id="PS51352">
    <property type="entry name" value="THIOREDOXIN_2"/>
    <property type="match status" value="1"/>
</dbReference>
<organism evidence="11 12">
    <name type="scientific">Lasiosphaeria hispida</name>
    <dbReference type="NCBI Taxonomy" id="260671"/>
    <lineage>
        <taxon>Eukaryota</taxon>
        <taxon>Fungi</taxon>
        <taxon>Dikarya</taxon>
        <taxon>Ascomycota</taxon>
        <taxon>Pezizomycotina</taxon>
        <taxon>Sordariomycetes</taxon>
        <taxon>Sordariomycetidae</taxon>
        <taxon>Sordariales</taxon>
        <taxon>Lasiosphaeriaceae</taxon>
        <taxon>Lasiosphaeria</taxon>
    </lineage>
</organism>
<proteinExistence type="inferred from homology"/>
<keyword evidence="2 9" id="KW-0575">Peroxidase</keyword>
<gene>
    <name evidence="11" type="ORF">B0T25DRAFT_37458</name>
</gene>
<reference evidence="11" key="2">
    <citation type="submission" date="2023-06" db="EMBL/GenBank/DDBJ databases">
        <authorList>
            <consortium name="Lawrence Berkeley National Laboratory"/>
            <person name="Haridas S."/>
            <person name="Hensen N."/>
            <person name="Bonometti L."/>
            <person name="Westerberg I."/>
            <person name="Brannstrom I.O."/>
            <person name="Guillou S."/>
            <person name="Cros-Aarteil S."/>
            <person name="Calhoun S."/>
            <person name="Kuo A."/>
            <person name="Mondo S."/>
            <person name="Pangilinan J."/>
            <person name="Riley R."/>
            <person name="Labutti K."/>
            <person name="Andreopoulos B."/>
            <person name="Lipzen A."/>
            <person name="Chen C."/>
            <person name="Yanf M."/>
            <person name="Daum C."/>
            <person name="Ng V."/>
            <person name="Clum A."/>
            <person name="Steindorff A."/>
            <person name="Ohm R."/>
            <person name="Martin F."/>
            <person name="Silar P."/>
            <person name="Natvig D."/>
            <person name="Lalanne C."/>
            <person name="Gautier V."/>
            <person name="Ament-Velasquez S.L."/>
            <person name="Kruys A."/>
            <person name="Hutchinson M.I."/>
            <person name="Powell A.J."/>
            <person name="Barry K."/>
            <person name="Miller A.N."/>
            <person name="Grigoriev I.V."/>
            <person name="Debuchy R."/>
            <person name="Gladieux P."/>
            <person name="Thoren M.H."/>
            <person name="Johannesson H."/>
        </authorList>
    </citation>
    <scope>NUCLEOTIDE SEQUENCE</scope>
    <source>
        <strain evidence="11">CBS 955.72</strain>
    </source>
</reference>
<dbReference type="PANTHER" id="PTHR10430:SF16">
    <property type="entry name" value="PEROXIREDOXIN-5, MITOCHONDRIAL"/>
    <property type="match status" value="1"/>
</dbReference>
<dbReference type="Proteomes" id="UP001275084">
    <property type="component" value="Unassembled WGS sequence"/>
</dbReference>
<evidence type="ECO:0000256" key="2">
    <source>
        <dbReference type="ARBA" id="ARBA00022559"/>
    </source>
</evidence>
<evidence type="ECO:0000256" key="7">
    <source>
        <dbReference type="ARBA" id="ARBA00079296"/>
    </source>
</evidence>
<dbReference type="InterPro" id="IPR037944">
    <property type="entry name" value="PRX5-like"/>
</dbReference>
<dbReference type="InterPro" id="IPR036249">
    <property type="entry name" value="Thioredoxin-like_sf"/>
</dbReference>
<protein>
    <recommendedName>
        <fullName evidence="6">Thioredoxin peroxidase</fullName>
    </recommendedName>
    <alternativeName>
        <fullName evidence="7">Thioredoxin-dependent peroxiredoxin</fullName>
    </alternativeName>
</protein>
<evidence type="ECO:0000259" key="10">
    <source>
        <dbReference type="PROSITE" id="PS51352"/>
    </source>
</evidence>
<dbReference type="Gene3D" id="3.40.30.10">
    <property type="entry name" value="Glutaredoxin"/>
    <property type="match status" value="1"/>
</dbReference>
<comment type="similarity">
    <text evidence="1 9">Belongs to the peroxiredoxin family. Prx5 subfamily.</text>
</comment>
<keyword evidence="4 9" id="KW-0560">Oxidoreductase</keyword>
<comment type="caution">
    <text evidence="11">The sequence shown here is derived from an EMBL/GenBank/DDBJ whole genome shotgun (WGS) entry which is preliminary data.</text>
</comment>
<comment type="function">
    <text evidence="9">Thiol-specific peroxidase that catalyzes the reduction of hydrogen peroxide and organic hydroperoxides to water and alcohols, respectively. Plays a role in cell protection against oxidative stress by detoxifying peroxides.</text>
</comment>
<evidence type="ECO:0000256" key="1">
    <source>
        <dbReference type="ARBA" id="ARBA00010505"/>
    </source>
</evidence>
<dbReference type="GO" id="GO:0008379">
    <property type="term" value="F:thioredoxin peroxidase activity"/>
    <property type="evidence" value="ECO:0007669"/>
    <property type="project" value="InterPro"/>
</dbReference>
<dbReference type="AlphaFoldDB" id="A0AAJ0HUV7"/>
<keyword evidence="12" id="KW-1185">Reference proteome</keyword>
<keyword evidence="3 9" id="KW-0049">Antioxidant</keyword>
<dbReference type="GO" id="GO:0045454">
    <property type="term" value="P:cell redox homeostasis"/>
    <property type="evidence" value="ECO:0007669"/>
    <property type="project" value="TreeGrafter"/>
</dbReference>
<dbReference type="SUPFAM" id="SSF52833">
    <property type="entry name" value="Thioredoxin-like"/>
    <property type="match status" value="1"/>
</dbReference>
<evidence type="ECO:0000256" key="4">
    <source>
        <dbReference type="ARBA" id="ARBA00023002"/>
    </source>
</evidence>
<feature type="active site" description="Cysteine sulfenic acid (-SOH) intermediate" evidence="8">
    <location>
        <position position="61"/>
    </location>
</feature>
<evidence type="ECO:0000313" key="12">
    <source>
        <dbReference type="Proteomes" id="UP001275084"/>
    </source>
</evidence>
<dbReference type="GO" id="GO:0005777">
    <property type="term" value="C:peroxisome"/>
    <property type="evidence" value="ECO:0007669"/>
    <property type="project" value="TreeGrafter"/>
</dbReference>
<dbReference type="GO" id="GO:0005739">
    <property type="term" value="C:mitochondrion"/>
    <property type="evidence" value="ECO:0007669"/>
    <property type="project" value="TreeGrafter"/>
</dbReference>
<evidence type="ECO:0000256" key="9">
    <source>
        <dbReference type="RuleBase" id="RU366011"/>
    </source>
</evidence>
<sequence>MAQELKVGDSFPENVTFTYVAPTGELDLTACGLPIKYNASEEFKNKKVVLVAVPGAFTPTCQVQHVTSYLAKLDELKAKGVDQVIFIASNDHWVMAAWGKANGVKDDSILTQSQLFMSDAGLEFSKSIGWIQGDRTQRYAIIVDHGKVVYADADNVRGSIEKSGAEGVLSKL</sequence>
<evidence type="ECO:0000313" key="11">
    <source>
        <dbReference type="EMBL" id="KAK3363340.1"/>
    </source>
</evidence>
<dbReference type="GO" id="GO:0034599">
    <property type="term" value="P:cellular response to oxidative stress"/>
    <property type="evidence" value="ECO:0007669"/>
    <property type="project" value="InterPro"/>
</dbReference>
<evidence type="ECO:0000256" key="5">
    <source>
        <dbReference type="ARBA" id="ARBA00023284"/>
    </source>
</evidence>
<dbReference type="InterPro" id="IPR013740">
    <property type="entry name" value="Redoxin"/>
</dbReference>
<evidence type="ECO:0000256" key="8">
    <source>
        <dbReference type="PIRSR" id="PIRSR637944-1"/>
    </source>
</evidence>
<dbReference type="FunFam" id="3.40.30.10:FF:000020">
    <property type="entry name" value="Peroxiredoxin"/>
    <property type="match status" value="1"/>
</dbReference>
<name>A0AAJ0HUV7_9PEZI</name>
<reference evidence="11" key="1">
    <citation type="journal article" date="2023" name="Mol. Phylogenet. Evol.">
        <title>Genome-scale phylogeny and comparative genomics of the fungal order Sordariales.</title>
        <authorList>
            <person name="Hensen N."/>
            <person name="Bonometti L."/>
            <person name="Westerberg I."/>
            <person name="Brannstrom I.O."/>
            <person name="Guillou S."/>
            <person name="Cros-Aarteil S."/>
            <person name="Calhoun S."/>
            <person name="Haridas S."/>
            <person name="Kuo A."/>
            <person name="Mondo S."/>
            <person name="Pangilinan J."/>
            <person name="Riley R."/>
            <person name="LaButti K."/>
            <person name="Andreopoulos B."/>
            <person name="Lipzen A."/>
            <person name="Chen C."/>
            <person name="Yan M."/>
            <person name="Daum C."/>
            <person name="Ng V."/>
            <person name="Clum A."/>
            <person name="Steindorff A."/>
            <person name="Ohm R.A."/>
            <person name="Martin F."/>
            <person name="Silar P."/>
            <person name="Natvig D.O."/>
            <person name="Lalanne C."/>
            <person name="Gautier V."/>
            <person name="Ament-Velasquez S.L."/>
            <person name="Kruys A."/>
            <person name="Hutchinson M.I."/>
            <person name="Powell A.J."/>
            <person name="Barry K."/>
            <person name="Miller A.N."/>
            <person name="Grigoriev I.V."/>
            <person name="Debuchy R."/>
            <person name="Gladieux P."/>
            <person name="Hiltunen Thoren M."/>
            <person name="Johannesson H."/>
        </authorList>
    </citation>
    <scope>NUCLEOTIDE SEQUENCE</scope>
    <source>
        <strain evidence="11">CBS 955.72</strain>
    </source>
</reference>
<dbReference type="Pfam" id="PF08534">
    <property type="entry name" value="Redoxin"/>
    <property type="match status" value="1"/>
</dbReference>
<evidence type="ECO:0000256" key="3">
    <source>
        <dbReference type="ARBA" id="ARBA00022862"/>
    </source>
</evidence>
<feature type="domain" description="Thioredoxin" evidence="10">
    <location>
        <begin position="5"/>
        <end position="172"/>
    </location>
</feature>
<dbReference type="InterPro" id="IPR013766">
    <property type="entry name" value="Thioredoxin_domain"/>
</dbReference>